<feature type="transmembrane region" description="Helical" evidence="1">
    <location>
        <begin position="12"/>
        <end position="32"/>
    </location>
</feature>
<dbReference type="RefSeq" id="WP_163234732.1">
    <property type="nucleotide sequence ID" value="NZ_CP048617.1"/>
</dbReference>
<protein>
    <recommendedName>
        <fullName evidence="4">Transporter gate domain protein</fullName>
    </recommendedName>
</protein>
<evidence type="ECO:0000256" key="1">
    <source>
        <dbReference type="SAM" id="Phobius"/>
    </source>
</evidence>
<proteinExistence type="predicted"/>
<sequence>MHKVFSGKNGKTIPYLDTVIFLVIISLFFGYLGARMGISNMFSTIMATAYQLLIDTVFYIMAIAVLTGAFGKLATEFGLVKLLNKIFSPLMKPLFNMPGVAFLGIITTYLSDNPAIISLSKDDDFLSYFKKHQVPCLCNLGTAFGMGLIVTTFMTSKGYFKEALIGNIGAVIGSIVSVRIMAYRTKKVLPEESEKTEKGMGNKRNKDIEDNIIEHTEGSFFERFLTAFLEGGKLGVDIGLNIIPGVLVICTVIMLLTFGPIDPSVGYQGKAYEGVQLLPKIGEWLSPIIKPLFGFKNPEAIAFPITALGAVGAALSLVPKFLESGVIGPNEIAVFTAMGMCWSGFLSTHVAMLDALGHRKLISKAITSHVIGGIAAGISAHLLVLLLGLA</sequence>
<gene>
    <name evidence="2" type="ORF">G3A45_05170</name>
</gene>
<keyword evidence="1" id="KW-0472">Membrane</keyword>
<feature type="transmembrane region" description="Helical" evidence="1">
    <location>
        <begin position="365"/>
        <end position="389"/>
    </location>
</feature>
<dbReference type="KEGG" id="cazo:G3A45_05170"/>
<evidence type="ECO:0000313" key="3">
    <source>
        <dbReference type="Proteomes" id="UP000464452"/>
    </source>
</evidence>
<dbReference type="EMBL" id="CP048617">
    <property type="protein sequence ID" value="QIB26745.1"/>
    <property type="molecule type" value="Genomic_DNA"/>
</dbReference>
<feature type="transmembrane region" description="Helical" evidence="1">
    <location>
        <begin position="300"/>
        <end position="320"/>
    </location>
</feature>
<keyword evidence="1" id="KW-1133">Transmembrane helix</keyword>
<feature type="transmembrane region" description="Helical" evidence="1">
    <location>
        <begin position="332"/>
        <end position="353"/>
    </location>
</feature>
<dbReference type="AlphaFoldDB" id="A0A6P1YF16"/>
<reference evidence="2 3" key="1">
    <citation type="submission" date="2020-02" db="EMBL/GenBank/DDBJ databases">
        <title>Thermophilic hydrogen producing bacteria, Caloranaerobacter azorensis.</title>
        <authorList>
            <person name="Baek K."/>
        </authorList>
    </citation>
    <scope>NUCLEOTIDE SEQUENCE [LARGE SCALE GENOMIC DNA]</scope>
    <source>
        <strain evidence="2 3">T3-1</strain>
    </source>
</reference>
<feature type="transmembrane region" description="Helical" evidence="1">
    <location>
        <begin position="94"/>
        <end position="112"/>
    </location>
</feature>
<feature type="transmembrane region" description="Helical" evidence="1">
    <location>
        <begin position="163"/>
        <end position="182"/>
    </location>
</feature>
<organism evidence="2 3">
    <name type="scientific">Caloranaerobacter azorensis</name>
    <dbReference type="NCBI Taxonomy" id="116090"/>
    <lineage>
        <taxon>Bacteria</taxon>
        <taxon>Bacillati</taxon>
        <taxon>Bacillota</taxon>
        <taxon>Tissierellia</taxon>
        <taxon>Tissierellales</taxon>
        <taxon>Thermohalobacteraceae</taxon>
        <taxon>Caloranaerobacter</taxon>
    </lineage>
</organism>
<name>A0A6P1YF16_9FIRM</name>
<accession>A0A6P1YF16</accession>
<keyword evidence="1" id="KW-0812">Transmembrane</keyword>
<evidence type="ECO:0000313" key="2">
    <source>
        <dbReference type="EMBL" id="QIB26745.1"/>
    </source>
</evidence>
<evidence type="ECO:0008006" key="4">
    <source>
        <dbReference type="Google" id="ProtNLM"/>
    </source>
</evidence>
<dbReference type="Proteomes" id="UP000464452">
    <property type="component" value="Chromosome"/>
</dbReference>
<feature type="transmembrane region" description="Helical" evidence="1">
    <location>
        <begin position="132"/>
        <end position="151"/>
    </location>
</feature>
<feature type="transmembrane region" description="Helical" evidence="1">
    <location>
        <begin position="52"/>
        <end position="73"/>
    </location>
</feature>
<feature type="transmembrane region" description="Helical" evidence="1">
    <location>
        <begin position="238"/>
        <end position="258"/>
    </location>
</feature>